<feature type="chain" id="PRO_5011858594" evidence="1">
    <location>
        <begin position="33"/>
        <end position="317"/>
    </location>
</feature>
<keyword evidence="3" id="KW-1185">Reference proteome</keyword>
<dbReference type="STRING" id="67356.AQJ84_36655"/>
<dbReference type="Gene3D" id="2.120.10.30">
    <property type="entry name" value="TolB, C-terminal domain"/>
    <property type="match status" value="1"/>
</dbReference>
<dbReference type="SUPFAM" id="SSF63825">
    <property type="entry name" value="YWTD domain"/>
    <property type="match status" value="1"/>
</dbReference>
<dbReference type="PATRIC" id="fig|67356.5.peg.7505"/>
<reference evidence="3" key="1">
    <citation type="submission" date="2015-07" db="EMBL/GenBank/DDBJ databases">
        <authorList>
            <person name="Ju K.-S."/>
            <person name="Doroghazi J.R."/>
            <person name="Metcalf W.W."/>
        </authorList>
    </citation>
    <scope>NUCLEOTIDE SEQUENCE [LARGE SCALE GENOMIC DNA]</scope>
    <source>
        <strain evidence="3">NRRL 2290</strain>
    </source>
</reference>
<dbReference type="eggNOG" id="COG3386">
    <property type="taxonomic scope" value="Bacteria"/>
</dbReference>
<dbReference type="InterPro" id="IPR006311">
    <property type="entry name" value="TAT_signal"/>
</dbReference>
<evidence type="ECO:0000313" key="2">
    <source>
        <dbReference type="EMBL" id="KOG30162.1"/>
    </source>
</evidence>
<feature type="signal peptide" evidence="1">
    <location>
        <begin position="1"/>
        <end position="32"/>
    </location>
</feature>
<comment type="caution">
    <text evidence="2">The sequence shown here is derived from an EMBL/GenBank/DDBJ whole genome shotgun (WGS) entry which is preliminary data.</text>
</comment>
<dbReference type="OrthoDB" id="504981at2"/>
<sequence length="317" mass="33526">MALTDRSFARRRLLTTAAALSGAALLGGTAHAAETRQHAWPARFPLPDGFQPEGITIGSKPVAYFGSLADGAIYRASLATGRGAVVGKGLGAGHPCVGLKIDRQGTLFVAGGDSGEIRTVDARTGDVRQVYATGGTFVNDVVLTPGAAWFTDSFKPQLYRLARGGDRGPGSVRVLPLTGDWEQGPDFTANGIERTPDGSALLVVNAFADGGSLLRVDPRTGAARTVDLGSSRLPNGDGLLLLGRILYAVQQQQNAIDVFRLNDAGTKGTAIARITDPRFRIPTTVAAWGERLYLPNARFDVEPTPRTEYDAVTVRRV</sequence>
<proteinExistence type="predicted"/>
<dbReference type="InterPro" id="IPR011042">
    <property type="entry name" value="6-blade_b-propeller_TolB-like"/>
</dbReference>
<organism evidence="2 3">
    <name type="scientific">Streptomyces resistomycificus</name>
    <dbReference type="NCBI Taxonomy" id="67356"/>
    <lineage>
        <taxon>Bacteria</taxon>
        <taxon>Bacillati</taxon>
        <taxon>Actinomycetota</taxon>
        <taxon>Actinomycetes</taxon>
        <taxon>Kitasatosporales</taxon>
        <taxon>Streptomycetaceae</taxon>
        <taxon>Streptomyces</taxon>
        <taxon>Streptomyces aurantiacus group</taxon>
    </lineage>
</organism>
<dbReference type="PROSITE" id="PS51318">
    <property type="entry name" value="TAT"/>
    <property type="match status" value="1"/>
</dbReference>
<dbReference type="RefSeq" id="WP_053193060.1">
    <property type="nucleotide sequence ID" value="NZ_KQ949004.1"/>
</dbReference>
<dbReference type="EMBL" id="LGUS01000215">
    <property type="protein sequence ID" value="KOG30162.1"/>
    <property type="molecule type" value="Genomic_DNA"/>
</dbReference>
<gene>
    <name evidence="2" type="ORF">ADK37_35130</name>
</gene>
<name>A0A0L8KW90_9ACTN</name>
<dbReference type="AlphaFoldDB" id="A0A0L8KW90"/>
<accession>A0A0L8KW90</accession>
<protein>
    <submittedName>
        <fullName evidence="2">Superoxide dismutase</fullName>
    </submittedName>
</protein>
<keyword evidence="1" id="KW-0732">Signal</keyword>
<evidence type="ECO:0000313" key="3">
    <source>
        <dbReference type="Proteomes" id="UP000037251"/>
    </source>
</evidence>
<evidence type="ECO:0000256" key="1">
    <source>
        <dbReference type="SAM" id="SignalP"/>
    </source>
</evidence>
<dbReference type="Proteomes" id="UP000037251">
    <property type="component" value="Unassembled WGS sequence"/>
</dbReference>